<dbReference type="InterPro" id="IPR022210">
    <property type="entry name" value="TF_GCR1-like"/>
</dbReference>
<dbReference type="PANTHER" id="PTHR37784">
    <property type="entry name" value="PROTEIN MSN1"/>
    <property type="match status" value="1"/>
</dbReference>
<dbReference type="InterPro" id="IPR031872">
    <property type="entry name" value="NDC10_II"/>
</dbReference>
<proteinExistence type="predicted"/>
<dbReference type="Pfam" id="PF12550">
    <property type="entry name" value="GCR1_C"/>
    <property type="match status" value="1"/>
</dbReference>
<dbReference type="InterPro" id="IPR038279">
    <property type="entry name" value="Ndc10_dom2_sf"/>
</dbReference>
<organism evidence="4 5">
    <name type="scientific">Tricholomella constricta</name>
    <dbReference type="NCBI Taxonomy" id="117010"/>
    <lineage>
        <taxon>Eukaryota</taxon>
        <taxon>Fungi</taxon>
        <taxon>Dikarya</taxon>
        <taxon>Basidiomycota</taxon>
        <taxon>Agaricomycotina</taxon>
        <taxon>Agaricomycetes</taxon>
        <taxon>Agaricomycetidae</taxon>
        <taxon>Agaricales</taxon>
        <taxon>Tricholomatineae</taxon>
        <taxon>Lyophyllaceae</taxon>
        <taxon>Tricholomella</taxon>
    </lineage>
</organism>
<dbReference type="GO" id="GO:0000981">
    <property type="term" value="F:DNA-binding transcription factor activity, RNA polymerase II-specific"/>
    <property type="evidence" value="ECO:0007669"/>
    <property type="project" value="TreeGrafter"/>
</dbReference>
<evidence type="ECO:0008006" key="6">
    <source>
        <dbReference type="Google" id="ProtNLM"/>
    </source>
</evidence>
<dbReference type="Gene3D" id="1.10.443.20">
    <property type="entry name" value="Centromere DNA-binding protein complex CBF3 subunit, domain 2"/>
    <property type="match status" value="1"/>
</dbReference>
<dbReference type="AlphaFoldDB" id="A0A8H5HEM9"/>
<evidence type="ECO:0000313" key="4">
    <source>
        <dbReference type="EMBL" id="KAF5382156.1"/>
    </source>
</evidence>
<gene>
    <name evidence="4" type="ORF">D9615_004396</name>
</gene>
<dbReference type="InterPro" id="IPR052146">
    <property type="entry name" value="HOT1"/>
</dbReference>
<sequence>MQVYIQLRDSAGDLADSAGYPAGHGTSEIPYIELSSKSIHHQPSKLEFCKTGQLGHIRFSGHLMGIARIESPEKRRFEALSDHTPSPIARKRPRFESGPGPDVPGALTLSGLSNETFYAFDNVNDIDNLAVDQVQTHLHVPEALTPPSLQHQLDALQRQSHENRLANQEDSVSGKGTESAYARHIKNYVAFWVEDQARRREENPLWIAMNAHPITVTKAAIFLEHETTRNKLNHFKRTPDGRPIVGTRVGAESIKQCISALESYRYNHCNSDPEYLSDPQSQLPLRSDARITTYESNAQAKEPQRLTEAQELKAFGAASDTYTQEELIRISSSFLDQRHGTKPQTHLAMRDRCMILISAATAFRGDNVRRLLLSDLYSRDVPMVEIGLNAKVMALVLMSDQGKTNTTGRIDEQAAFRHRVPELCPIGALGFYLFSKFHVVNNSIPNFAPDYEDPRGGGIGLRSWYQIYLFPGSKDDRTEMTYENHRKRVNTAHVLNEISIRKVTHAGRPFAAMTAREHCATSDDTKALGNWSQNGSFRKCYDTALPTDAMLAAASFNGRRQDSYFIPRDELAPPQELLTSIFPWVEDEQSSLQGRQASHGRNGGDVTLQKFLDLLCRLRCIILQDAAVLCHKFPSSSIFAYAPFNTPVFRTFAATSSLIINNAEQRARHQLSSVPSNIAQSLHGIITSNNILQEQARQEIQNHGFHVTNKLQNVEALIRVCLTGSHAARRQATALLIRKPHVLFSCLAQRAEMASGQTGAQTSTSSPGTPLLVTSTSSPGTPLLPAEQPHSPASSACDDINPFEGNSSDNSMVVSLTGHLYAPTTFPLSEEPSQRSKQLAALEILEKKYGEERLRHHTFEWRRARSQKQSDEWLPFYSYWKPPGKDNSPSIEEIWKEWTVGMDGQLSVRDLNTGWDARWRRDNGALKTEAGRRKKIIALIDKLSAKPNWNYTVALRFLNDKYPIPTPSVSHLRTTRAFTDYLQNTKHNGTQEVLEASKMYI</sequence>
<dbReference type="OrthoDB" id="3065555at2759"/>
<reference evidence="4 5" key="1">
    <citation type="journal article" date="2020" name="ISME J.">
        <title>Uncovering the hidden diversity of litter-decomposition mechanisms in mushroom-forming fungi.</title>
        <authorList>
            <person name="Floudas D."/>
            <person name="Bentzer J."/>
            <person name="Ahren D."/>
            <person name="Johansson T."/>
            <person name="Persson P."/>
            <person name="Tunlid A."/>
        </authorList>
    </citation>
    <scope>NUCLEOTIDE SEQUENCE [LARGE SCALE GENOMIC DNA]</scope>
    <source>
        <strain evidence="4 5">CBS 661.87</strain>
    </source>
</reference>
<accession>A0A8H5HEM9</accession>
<feature type="region of interest" description="Disordered" evidence="1">
    <location>
        <begin position="757"/>
        <end position="804"/>
    </location>
</feature>
<feature type="domain" description="Transcription activator GCR1-like" evidence="2">
    <location>
        <begin position="889"/>
        <end position="959"/>
    </location>
</feature>
<evidence type="ECO:0000259" key="3">
    <source>
        <dbReference type="Pfam" id="PF16787"/>
    </source>
</evidence>
<dbReference type="EMBL" id="JAACJP010000009">
    <property type="protein sequence ID" value="KAF5382156.1"/>
    <property type="molecule type" value="Genomic_DNA"/>
</dbReference>
<keyword evidence="5" id="KW-1185">Reference proteome</keyword>
<dbReference type="Pfam" id="PF16787">
    <property type="entry name" value="NDC10_II"/>
    <property type="match status" value="1"/>
</dbReference>
<feature type="domain" description="Ndc10" evidence="3">
    <location>
        <begin position="354"/>
        <end position="649"/>
    </location>
</feature>
<dbReference type="GO" id="GO:0000978">
    <property type="term" value="F:RNA polymerase II cis-regulatory region sequence-specific DNA binding"/>
    <property type="evidence" value="ECO:0007669"/>
    <property type="project" value="TreeGrafter"/>
</dbReference>
<comment type="caution">
    <text evidence="4">The sequence shown here is derived from an EMBL/GenBank/DDBJ whole genome shotgun (WGS) entry which is preliminary data.</text>
</comment>
<feature type="compositionally biased region" description="Low complexity" evidence="1">
    <location>
        <begin position="757"/>
        <end position="770"/>
    </location>
</feature>
<dbReference type="PANTHER" id="PTHR37784:SF2">
    <property type="entry name" value="HIGH-OSMOLARITY-INDUCED TRANSCRIPTION PROTEIN 1"/>
    <property type="match status" value="1"/>
</dbReference>
<name>A0A8H5HEM9_9AGAR</name>
<evidence type="ECO:0000256" key="1">
    <source>
        <dbReference type="SAM" id="MobiDB-lite"/>
    </source>
</evidence>
<dbReference type="GO" id="GO:0060963">
    <property type="term" value="P:positive regulation of ribosomal protein gene transcription by RNA polymerase II"/>
    <property type="evidence" value="ECO:0007669"/>
    <property type="project" value="TreeGrafter"/>
</dbReference>
<evidence type="ECO:0000313" key="5">
    <source>
        <dbReference type="Proteomes" id="UP000565441"/>
    </source>
</evidence>
<evidence type="ECO:0000259" key="2">
    <source>
        <dbReference type="Pfam" id="PF12550"/>
    </source>
</evidence>
<dbReference type="Proteomes" id="UP000565441">
    <property type="component" value="Unassembled WGS sequence"/>
</dbReference>
<protein>
    <recommendedName>
        <fullName evidence="6">Ndc10 domain-containing protein</fullName>
    </recommendedName>
</protein>
<feature type="region of interest" description="Disordered" evidence="1">
    <location>
        <begin position="78"/>
        <end position="103"/>
    </location>
</feature>